<accession>A0AC34RD49</accession>
<organism evidence="1 2">
    <name type="scientific">Panagrolaimus sp. JU765</name>
    <dbReference type="NCBI Taxonomy" id="591449"/>
    <lineage>
        <taxon>Eukaryota</taxon>
        <taxon>Metazoa</taxon>
        <taxon>Ecdysozoa</taxon>
        <taxon>Nematoda</taxon>
        <taxon>Chromadorea</taxon>
        <taxon>Rhabditida</taxon>
        <taxon>Tylenchina</taxon>
        <taxon>Panagrolaimomorpha</taxon>
        <taxon>Panagrolaimoidea</taxon>
        <taxon>Panagrolaimidae</taxon>
        <taxon>Panagrolaimus</taxon>
    </lineage>
</organism>
<dbReference type="Proteomes" id="UP000887576">
    <property type="component" value="Unplaced"/>
</dbReference>
<dbReference type="WBParaSite" id="JU765_v2.g5597.t1">
    <property type="protein sequence ID" value="JU765_v2.g5597.t1"/>
    <property type="gene ID" value="JU765_v2.g5597"/>
</dbReference>
<name>A0AC34RD49_9BILA</name>
<protein>
    <submittedName>
        <fullName evidence="2">Carboxylic ester hydrolase</fullName>
    </submittedName>
</protein>
<evidence type="ECO:0000313" key="2">
    <source>
        <dbReference type="WBParaSite" id="JU765_v2.g5597.t1"/>
    </source>
</evidence>
<reference evidence="2" key="1">
    <citation type="submission" date="2022-11" db="UniProtKB">
        <authorList>
            <consortium name="WormBaseParasite"/>
        </authorList>
    </citation>
    <scope>IDENTIFICATION</scope>
</reference>
<evidence type="ECO:0000313" key="1">
    <source>
        <dbReference type="Proteomes" id="UP000887576"/>
    </source>
</evidence>
<proteinExistence type="predicted"/>
<sequence>MNLVVFYFCFFAIVLGKNGPAVILPEYTANGVDYTTPGGNKANAFFGLPYAEPPIGELRHEKPVSLMESDRTIDATQFGPPCLVPLDVPDQSEDCLFINVFAPKEAPSGSGYHVLIFIHGGGYSYGNAKIYGIDEFVDSFVKQNIIVVTLQYRLHWFGFLTTFDDVLPGNVGLWDQNLALKFIHQNIRHFGGDPNEMTLMGHSAGSSSVHAHSISPHSRNLIKQFVPLSGSLFGSWALENPNQQKFQTIFHEKLGCFQKNSAEFKKCAKNVNSSLVLEISKQLPSMAFDAAFLHFTPVLDQEFFDGKTIDKLTEEAAPKPVLYGITGAEAMILTFSHPNLNTAIFADNYGIKKDEMSMTNAERIDYMKISEKMEPGNTVFNRPVLLWRTMIEILGYKHNFANGDQLYH</sequence>